<dbReference type="SUPFAM" id="SSF53335">
    <property type="entry name" value="S-adenosyl-L-methionine-dependent methyltransferases"/>
    <property type="match status" value="1"/>
</dbReference>
<protein>
    <submittedName>
        <fullName evidence="6">Spermidine synthase</fullName>
    </submittedName>
</protein>
<dbReference type="CDD" id="cd02440">
    <property type="entry name" value="AdoMet_MTases"/>
    <property type="match status" value="1"/>
</dbReference>
<dbReference type="FunFam" id="2.30.140.10:FF:000001">
    <property type="entry name" value="SPE3p Spermidine synthase"/>
    <property type="match status" value="1"/>
</dbReference>
<evidence type="ECO:0000256" key="1">
    <source>
        <dbReference type="ARBA" id="ARBA00007867"/>
    </source>
</evidence>
<dbReference type="EMBL" id="JACASE010000001">
    <property type="protein sequence ID" value="KAF6508238.1"/>
    <property type="molecule type" value="Genomic_DNA"/>
</dbReference>
<dbReference type="Gene3D" id="3.40.50.150">
    <property type="entry name" value="Vaccinia Virus protein VP39"/>
    <property type="match status" value="1"/>
</dbReference>
<reference evidence="6 7" key="1">
    <citation type="journal article" date="2020" name="Nature">
        <title>Six reference-quality genomes reveal evolution of bat adaptations.</title>
        <authorList>
            <person name="Jebb D."/>
            <person name="Huang Z."/>
            <person name="Pippel M."/>
            <person name="Hughes G.M."/>
            <person name="Lavrichenko K."/>
            <person name="Devanna P."/>
            <person name="Winkler S."/>
            <person name="Jermiin L.S."/>
            <person name="Skirmuntt E.C."/>
            <person name="Katzourakis A."/>
            <person name="Burkitt-Gray L."/>
            <person name="Ray D.A."/>
            <person name="Sullivan K.A.M."/>
            <person name="Roscito J.G."/>
            <person name="Kirilenko B.M."/>
            <person name="Davalos L.M."/>
            <person name="Corthals A.P."/>
            <person name="Power M.L."/>
            <person name="Jones G."/>
            <person name="Ransome R.D."/>
            <person name="Dechmann D.K.N."/>
            <person name="Locatelli A.G."/>
            <person name="Puechmaille S.J."/>
            <person name="Fedrigo O."/>
            <person name="Jarvis E.D."/>
            <person name="Hiller M."/>
            <person name="Vernes S.C."/>
            <person name="Myers E.W."/>
            <person name="Teeling E.C."/>
        </authorList>
    </citation>
    <scope>NUCLEOTIDE SEQUENCE [LARGE SCALE GENOMIC DNA]</scope>
    <source>
        <strain evidence="6">MRouAeg1</strain>
        <tissue evidence="6">Muscle</tissue>
    </source>
</reference>
<evidence type="ECO:0000313" key="7">
    <source>
        <dbReference type="Proteomes" id="UP000593571"/>
    </source>
</evidence>
<dbReference type="HAMAP" id="MF_00198">
    <property type="entry name" value="Spermidine_synth"/>
    <property type="match status" value="1"/>
</dbReference>
<feature type="domain" description="PABS" evidence="5">
    <location>
        <begin position="18"/>
        <end position="280"/>
    </location>
</feature>
<accession>A0A7J8KHC7</accession>
<sequence length="329" mass="36516">MEPGPDGPSASGPAAICEGWFRETCGLWPGQALSLQVEQLLHHQRSRYQDILVFRSKSYGNVLVLDGVIQCTERDEFSYQEMIANLPLCSHPNPRKVLIIGGGDGGVLREVVKHSSVESVVQCEIDEDVIQVSKKFLPGMAIGYSSSKLTLHVGDGFEFMKQNRDAFDVIITDSSDPMGPAESLFKESYYQLMKTALKEDGILCCQGERLRQLGEAGGLGQVCHASDVAASPPGECQWLHLDLIKDMQHFCRSLFPVVGYAYCTIPTYPSGQIGFMLCSKNPNTNFLEPVQQLTQKQVEQMQLRYYNSDVHRAAFVLPEFARKALNDVS</sequence>
<dbReference type="AlphaFoldDB" id="A0A7J8KHC7"/>
<dbReference type="NCBIfam" id="TIGR00417">
    <property type="entry name" value="speE"/>
    <property type="match status" value="1"/>
</dbReference>
<organism evidence="6 7">
    <name type="scientific">Rousettus aegyptiacus</name>
    <name type="common">Egyptian fruit bat</name>
    <name type="synonym">Pteropus aegyptiacus</name>
    <dbReference type="NCBI Taxonomy" id="9407"/>
    <lineage>
        <taxon>Eukaryota</taxon>
        <taxon>Metazoa</taxon>
        <taxon>Chordata</taxon>
        <taxon>Craniata</taxon>
        <taxon>Vertebrata</taxon>
        <taxon>Euteleostomi</taxon>
        <taxon>Mammalia</taxon>
        <taxon>Eutheria</taxon>
        <taxon>Laurasiatheria</taxon>
        <taxon>Chiroptera</taxon>
        <taxon>Yinpterochiroptera</taxon>
        <taxon>Pteropodoidea</taxon>
        <taxon>Pteropodidae</taxon>
        <taxon>Rousettinae</taxon>
        <taxon>Rousettus</taxon>
    </lineage>
</organism>
<keyword evidence="2 3" id="KW-0808">Transferase</keyword>
<dbReference type="InterPro" id="IPR035246">
    <property type="entry name" value="Spermidine_synt_N"/>
</dbReference>
<dbReference type="PROSITE" id="PS01330">
    <property type="entry name" value="PABS_1"/>
    <property type="match status" value="1"/>
</dbReference>
<evidence type="ECO:0000313" key="6">
    <source>
        <dbReference type="EMBL" id="KAF6508238.1"/>
    </source>
</evidence>
<evidence type="ECO:0000256" key="2">
    <source>
        <dbReference type="ARBA" id="ARBA00022679"/>
    </source>
</evidence>
<dbReference type="InterPro" id="IPR029063">
    <property type="entry name" value="SAM-dependent_MTases_sf"/>
</dbReference>
<dbReference type="PROSITE" id="PS51006">
    <property type="entry name" value="PABS_2"/>
    <property type="match status" value="1"/>
</dbReference>
<keyword evidence="7" id="KW-1185">Reference proteome</keyword>
<dbReference type="Pfam" id="PF17284">
    <property type="entry name" value="Spermine_synt_N"/>
    <property type="match status" value="1"/>
</dbReference>
<dbReference type="PIRSF" id="PIRSF000502">
    <property type="entry name" value="Spermidine_synth"/>
    <property type="match status" value="1"/>
</dbReference>
<dbReference type="GO" id="GO:0004766">
    <property type="term" value="F:spermidine synthase activity"/>
    <property type="evidence" value="ECO:0007669"/>
    <property type="project" value="TreeGrafter"/>
</dbReference>
<dbReference type="InterPro" id="IPR030374">
    <property type="entry name" value="PABS"/>
</dbReference>
<dbReference type="Gene3D" id="2.30.140.10">
    <property type="entry name" value="Spermidine synthase, tetramerisation domain"/>
    <property type="match status" value="1"/>
</dbReference>
<proteinExistence type="inferred from homology"/>
<dbReference type="GO" id="GO:0008295">
    <property type="term" value="P:spermidine biosynthetic process"/>
    <property type="evidence" value="ECO:0007669"/>
    <property type="project" value="TreeGrafter"/>
</dbReference>
<evidence type="ECO:0000256" key="4">
    <source>
        <dbReference type="RuleBase" id="RU003836"/>
    </source>
</evidence>
<keyword evidence="3" id="KW-0620">Polyamine biosynthesis</keyword>
<feature type="active site" description="Proton acceptor" evidence="3">
    <location>
        <position position="173"/>
    </location>
</feature>
<dbReference type="InterPro" id="IPR001045">
    <property type="entry name" value="Spermi_synthase"/>
</dbReference>
<dbReference type="Proteomes" id="UP000593571">
    <property type="component" value="Unassembled WGS sequence"/>
</dbReference>
<dbReference type="InterPro" id="IPR030373">
    <property type="entry name" value="PABS_CS"/>
</dbReference>
<evidence type="ECO:0000256" key="3">
    <source>
        <dbReference type="PROSITE-ProRule" id="PRU00354"/>
    </source>
</evidence>
<dbReference type="PANTHER" id="PTHR11558:SF11">
    <property type="entry name" value="SPERMIDINE SYNTHASE"/>
    <property type="match status" value="1"/>
</dbReference>
<comment type="similarity">
    <text evidence="1 4">Belongs to the spermidine/spermine synthase family.</text>
</comment>
<gene>
    <name evidence="6" type="ORF">HJG63_018468</name>
</gene>
<evidence type="ECO:0000259" key="5">
    <source>
        <dbReference type="PROSITE" id="PS51006"/>
    </source>
</evidence>
<dbReference type="InterPro" id="IPR037163">
    <property type="entry name" value="Spermidine_synt_N_sf"/>
</dbReference>
<dbReference type="InterPro" id="IPR030668">
    <property type="entry name" value="Spermi_synthase_euk"/>
</dbReference>
<comment type="caution">
    <text evidence="6">The sequence shown here is derived from an EMBL/GenBank/DDBJ whole genome shotgun (WGS) entry which is preliminary data.</text>
</comment>
<dbReference type="PANTHER" id="PTHR11558">
    <property type="entry name" value="SPERMIDINE/SPERMINE SYNTHASE"/>
    <property type="match status" value="1"/>
</dbReference>
<dbReference type="Pfam" id="PF01564">
    <property type="entry name" value="Spermine_synth"/>
    <property type="match status" value="2"/>
</dbReference>
<name>A0A7J8KHC7_ROUAE</name>
<dbReference type="GO" id="GO:0005829">
    <property type="term" value="C:cytosol"/>
    <property type="evidence" value="ECO:0007669"/>
    <property type="project" value="TreeGrafter"/>
</dbReference>